<evidence type="ECO:0000313" key="1">
    <source>
        <dbReference type="EMBL" id="GAA3172840.1"/>
    </source>
</evidence>
<evidence type="ECO:0000313" key="2">
    <source>
        <dbReference type="Proteomes" id="UP001499924"/>
    </source>
</evidence>
<gene>
    <name evidence="1" type="ORF">GCM10010531_27970</name>
</gene>
<proteinExistence type="predicted"/>
<protein>
    <submittedName>
        <fullName evidence="1">Uncharacterized protein</fullName>
    </submittedName>
</protein>
<dbReference type="RefSeq" id="WP_344689546.1">
    <property type="nucleotide sequence ID" value="NZ_BAAAVV010000006.1"/>
</dbReference>
<accession>A0ABP6PFT7</accession>
<sequence length="109" mass="11471">MPPRALCPGGDHRPPATGGSCACGMVTRVPTRRPARTTPPPLVRPEVRDAIARCLYDGPGDPLAPDASDHRPDDLRMSAILRRRADRMVAALAAAGLVISADGDLRQAA</sequence>
<name>A0ABP6PFT7_9ACTN</name>
<dbReference type="Proteomes" id="UP001499924">
    <property type="component" value="Unassembled WGS sequence"/>
</dbReference>
<reference evidence="2" key="1">
    <citation type="journal article" date="2019" name="Int. J. Syst. Evol. Microbiol.">
        <title>The Global Catalogue of Microorganisms (GCM) 10K type strain sequencing project: providing services to taxonomists for standard genome sequencing and annotation.</title>
        <authorList>
            <consortium name="The Broad Institute Genomics Platform"/>
            <consortium name="The Broad Institute Genome Sequencing Center for Infectious Disease"/>
            <person name="Wu L."/>
            <person name="Ma J."/>
        </authorList>
    </citation>
    <scope>NUCLEOTIDE SEQUENCE [LARGE SCALE GENOMIC DNA]</scope>
    <source>
        <strain evidence="2">JCM 15614</strain>
    </source>
</reference>
<keyword evidence="2" id="KW-1185">Reference proteome</keyword>
<dbReference type="EMBL" id="BAAAVV010000006">
    <property type="protein sequence ID" value="GAA3172840.1"/>
    <property type="molecule type" value="Genomic_DNA"/>
</dbReference>
<organism evidence="1 2">
    <name type="scientific">Blastococcus jejuensis</name>
    <dbReference type="NCBI Taxonomy" id="351224"/>
    <lineage>
        <taxon>Bacteria</taxon>
        <taxon>Bacillati</taxon>
        <taxon>Actinomycetota</taxon>
        <taxon>Actinomycetes</taxon>
        <taxon>Geodermatophilales</taxon>
        <taxon>Geodermatophilaceae</taxon>
        <taxon>Blastococcus</taxon>
    </lineage>
</organism>
<comment type="caution">
    <text evidence="1">The sequence shown here is derived from an EMBL/GenBank/DDBJ whole genome shotgun (WGS) entry which is preliminary data.</text>
</comment>